<evidence type="ECO:0000256" key="3">
    <source>
        <dbReference type="SAM" id="SignalP"/>
    </source>
</evidence>
<evidence type="ECO:0000313" key="5">
    <source>
        <dbReference type="Proteomes" id="UP000626092"/>
    </source>
</evidence>
<dbReference type="EMBL" id="WJXA01000006">
    <property type="protein sequence ID" value="KAF7140972.1"/>
    <property type="molecule type" value="Genomic_DNA"/>
</dbReference>
<dbReference type="InterPro" id="IPR006969">
    <property type="entry name" value="Stig-like"/>
</dbReference>
<accession>A0A834LMC0</accession>
<dbReference type="PANTHER" id="PTHR33227">
    <property type="entry name" value="STIGMA-SPECIFIC STIG1-LIKE PROTEIN 3"/>
    <property type="match status" value="1"/>
</dbReference>
<reference evidence="4" key="1">
    <citation type="submission" date="2019-11" db="EMBL/GenBank/DDBJ databases">
        <authorList>
            <person name="Liu Y."/>
            <person name="Hou J."/>
            <person name="Li T.-Q."/>
            <person name="Guan C.-H."/>
            <person name="Wu X."/>
            <person name="Wu H.-Z."/>
            <person name="Ling F."/>
            <person name="Zhang R."/>
            <person name="Shi X.-G."/>
            <person name="Ren J.-P."/>
            <person name="Chen E.-F."/>
            <person name="Sun J.-M."/>
        </authorList>
    </citation>
    <scope>NUCLEOTIDE SEQUENCE</scope>
    <source>
        <strain evidence="4">Adult_tree_wgs_1</strain>
        <tissue evidence="4">Leaves</tissue>
    </source>
</reference>
<organism evidence="4 5">
    <name type="scientific">Rhododendron simsii</name>
    <name type="common">Sims's rhododendron</name>
    <dbReference type="NCBI Taxonomy" id="118357"/>
    <lineage>
        <taxon>Eukaryota</taxon>
        <taxon>Viridiplantae</taxon>
        <taxon>Streptophyta</taxon>
        <taxon>Embryophyta</taxon>
        <taxon>Tracheophyta</taxon>
        <taxon>Spermatophyta</taxon>
        <taxon>Magnoliopsida</taxon>
        <taxon>eudicotyledons</taxon>
        <taxon>Gunneridae</taxon>
        <taxon>Pentapetalae</taxon>
        <taxon>asterids</taxon>
        <taxon>Ericales</taxon>
        <taxon>Ericaceae</taxon>
        <taxon>Ericoideae</taxon>
        <taxon>Rhodoreae</taxon>
        <taxon>Rhododendron</taxon>
    </lineage>
</organism>
<evidence type="ECO:0000256" key="1">
    <source>
        <dbReference type="ARBA" id="ARBA00006010"/>
    </source>
</evidence>
<dbReference type="Proteomes" id="UP000626092">
    <property type="component" value="Unassembled WGS sequence"/>
</dbReference>
<comment type="caution">
    <text evidence="4">The sequence shown here is derived from an EMBL/GenBank/DDBJ whole genome shotgun (WGS) entry which is preliminary data.</text>
</comment>
<evidence type="ECO:0000256" key="2">
    <source>
        <dbReference type="ARBA" id="ARBA00022729"/>
    </source>
</evidence>
<name>A0A834LMC0_RHOSS</name>
<dbReference type="AlphaFoldDB" id="A0A834LMC0"/>
<feature type="chain" id="PRO_5032603024" evidence="3">
    <location>
        <begin position="32"/>
        <end position="158"/>
    </location>
</feature>
<dbReference type="Pfam" id="PF04885">
    <property type="entry name" value="Stig1"/>
    <property type="match status" value="1"/>
</dbReference>
<comment type="similarity">
    <text evidence="1">Belongs to the STIG1 family.</text>
</comment>
<dbReference type="PANTHER" id="PTHR33227:SF6">
    <property type="entry name" value="PROTEIN GRIM REAPER"/>
    <property type="match status" value="1"/>
</dbReference>
<keyword evidence="2 3" id="KW-0732">Signal</keyword>
<dbReference type="OrthoDB" id="2013942at2759"/>
<keyword evidence="5" id="KW-1185">Reference proteome</keyword>
<gene>
    <name evidence="4" type="ORF">RHSIM_Rhsim06G0199500</name>
</gene>
<proteinExistence type="inferred from homology"/>
<sequence length="158" mass="16967">MASSLINLTTILSLLLILVPPLLLLAPPSAAEEDYYAINTKDRPSGPRVRGRLLGSTDEPELVRNDTSCMPGNNVCDGVWSQPSNGIVLAHIYCCKKHCRNVLTDKNNCGACENKCPFGYLCCSGNCTNVAYDPMHCGKCKTACLPGVLCEYGSCGYA</sequence>
<protein>
    <submittedName>
        <fullName evidence="4">Uncharacterized protein</fullName>
    </submittedName>
</protein>
<feature type="signal peptide" evidence="3">
    <location>
        <begin position="1"/>
        <end position="31"/>
    </location>
</feature>
<evidence type="ECO:0000313" key="4">
    <source>
        <dbReference type="EMBL" id="KAF7140972.1"/>
    </source>
</evidence>